<reference evidence="2 3" key="1">
    <citation type="submission" date="2020-08" db="EMBL/GenBank/DDBJ databases">
        <title>Sequencing the genomes of 1000 actinobacteria strains.</title>
        <authorList>
            <person name="Klenk H.-P."/>
        </authorList>
    </citation>
    <scope>NUCLEOTIDE SEQUENCE [LARGE SCALE GENOMIC DNA]</scope>
    <source>
        <strain evidence="2 3">DSM 44598</strain>
    </source>
</reference>
<evidence type="ECO:0000313" key="3">
    <source>
        <dbReference type="Proteomes" id="UP000579647"/>
    </source>
</evidence>
<feature type="compositionally biased region" description="Pro residues" evidence="1">
    <location>
        <begin position="92"/>
        <end position="106"/>
    </location>
</feature>
<sequence length="122" mass="13867">MDVIEQLQQLQNELTARGLRSVISDKAHWFTMDPIPTLTCCTYLGRAQVTVTSDGLYQWLDGKGNYRTHPRVYVGLVINDLIRTRAGTSTPPELPEWNSPPPGHRPPLPRRSDAKPHRGRPW</sequence>
<dbReference type="AlphaFoldDB" id="A0A840W7G0"/>
<dbReference type="Proteomes" id="UP000579647">
    <property type="component" value="Unassembled WGS sequence"/>
</dbReference>
<feature type="region of interest" description="Disordered" evidence="1">
    <location>
        <begin position="85"/>
        <end position="122"/>
    </location>
</feature>
<protein>
    <submittedName>
        <fullName evidence="2">Uncharacterized protein</fullName>
    </submittedName>
</protein>
<organism evidence="2 3">
    <name type="scientific">Nocardiopsis metallicus</name>
    <dbReference type="NCBI Taxonomy" id="179819"/>
    <lineage>
        <taxon>Bacteria</taxon>
        <taxon>Bacillati</taxon>
        <taxon>Actinomycetota</taxon>
        <taxon>Actinomycetes</taxon>
        <taxon>Streptosporangiales</taxon>
        <taxon>Nocardiopsidaceae</taxon>
        <taxon>Nocardiopsis</taxon>
    </lineage>
</organism>
<comment type="caution">
    <text evidence="2">The sequence shown here is derived from an EMBL/GenBank/DDBJ whole genome shotgun (WGS) entry which is preliminary data.</text>
</comment>
<dbReference type="RefSeq" id="WP_184365563.1">
    <property type="nucleotide sequence ID" value="NZ_BAAAKM010000015.1"/>
</dbReference>
<name>A0A840W7G0_9ACTN</name>
<evidence type="ECO:0000313" key="2">
    <source>
        <dbReference type="EMBL" id="MBB5491982.1"/>
    </source>
</evidence>
<gene>
    <name evidence="2" type="ORF">HNR07_003119</name>
</gene>
<proteinExistence type="predicted"/>
<dbReference type="EMBL" id="JACHDO010000001">
    <property type="protein sequence ID" value="MBB5491982.1"/>
    <property type="molecule type" value="Genomic_DNA"/>
</dbReference>
<evidence type="ECO:0000256" key="1">
    <source>
        <dbReference type="SAM" id="MobiDB-lite"/>
    </source>
</evidence>
<accession>A0A840W7G0</accession>
<keyword evidence="3" id="KW-1185">Reference proteome</keyword>